<organism evidence="2 3">
    <name type="scientific">Rubroshorea leprosula</name>
    <dbReference type="NCBI Taxonomy" id="152421"/>
    <lineage>
        <taxon>Eukaryota</taxon>
        <taxon>Viridiplantae</taxon>
        <taxon>Streptophyta</taxon>
        <taxon>Embryophyta</taxon>
        <taxon>Tracheophyta</taxon>
        <taxon>Spermatophyta</taxon>
        <taxon>Magnoliopsida</taxon>
        <taxon>eudicotyledons</taxon>
        <taxon>Gunneridae</taxon>
        <taxon>Pentapetalae</taxon>
        <taxon>rosids</taxon>
        <taxon>malvids</taxon>
        <taxon>Malvales</taxon>
        <taxon>Dipterocarpaceae</taxon>
        <taxon>Rubroshorea</taxon>
    </lineage>
</organism>
<dbReference type="Proteomes" id="UP001054252">
    <property type="component" value="Unassembled WGS sequence"/>
</dbReference>
<dbReference type="InterPro" id="IPR004158">
    <property type="entry name" value="DUF247_pln"/>
</dbReference>
<evidence type="ECO:0000313" key="2">
    <source>
        <dbReference type="EMBL" id="GKV50382.1"/>
    </source>
</evidence>
<accession>A0AAV5MPP2</accession>
<reference evidence="2 3" key="1">
    <citation type="journal article" date="2021" name="Commun. Biol.">
        <title>The genome of Shorea leprosula (Dipterocarpaceae) highlights the ecological relevance of drought in aseasonal tropical rainforests.</title>
        <authorList>
            <person name="Ng K.K.S."/>
            <person name="Kobayashi M.J."/>
            <person name="Fawcett J.A."/>
            <person name="Hatakeyama M."/>
            <person name="Paape T."/>
            <person name="Ng C.H."/>
            <person name="Ang C.C."/>
            <person name="Tnah L.H."/>
            <person name="Lee C.T."/>
            <person name="Nishiyama T."/>
            <person name="Sese J."/>
            <person name="O'Brien M.J."/>
            <person name="Copetti D."/>
            <person name="Mohd Noor M.I."/>
            <person name="Ong R.C."/>
            <person name="Putra M."/>
            <person name="Sireger I.Z."/>
            <person name="Indrioko S."/>
            <person name="Kosugi Y."/>
            <person name="Izuno A."/>
            <person name="Isagi Y."/>
            <person name="Lee S.L."/>
            <person name="Shimizu K.K."/>
        </authorList>
    </citation>
    <scope>NUCLEOTIDE SEQUENCE [LARGE SCALE GENOMIC DNA]</scope>
    <source>
        <strain evidence="2">214</strain>
    </source>
</reference>
<keyword evidence="1" id="KW-0812">Transmembrane</keyword>
<protein>
    <submittedName>
        <fullName evidence="2">Uncharacterized protein</fullName>
    </submittedName>
</protein>
<sequence length="492" mass="56651">MAGGTDRPPLHTQLLQKLRGDVSPDWLSSSIFKVPNHLRRISEQAYEPQVVSIGPYHHGKDQLKKMEEYKMLYLKQLLEGTPDPEVSLENYVTVLKDMEEEARKFYSEPLNDIGGEKFVEMMLLDGCFIIQLIRNTTRGRIDLPLAPFFLKLFDRTSIDPEEDFMDMAIKFFSKIMPGSLGRPENQDIKHLLGLLHYSSQAPSPDCQEARSFCLPEKVIRSLCHEVKFNCSSSEVVLSSPPEPLEYQECELAEEPPDIAEEPHDTSEEMLGTAVGLASLVGFWPFNKLRLGCKRDSDSNSKEWRFISSATELNEAGINFKKIKGRLFDIKFQKGVMSIPTLSVNDDTESILRNLVAYEQCFKGASSKCFTEYLIFMDCLINTGKDVELLCRRRVIDNWLGDHVVVANLFNKLHNSLLISKDNFSKARMFIEVNKHCKRKWNLWKANIWHNYFNTPWAGISFFYAVFWLLLSVLDTVFEIRYYLWAFQNSGNS</sequence>
<keyword evidence="1" id="KW-0472">Membrane</keyword>
<comment type="caution">
    <text evidence="2">The sequence shown here is derived from an EMBL/GenBank/DDBJ whole genome shotgun (WGS) entry which is preliminary data.</text>
</comment>
<evidence type="ECO:0000313" key="3">
    <source>
        <dbReference type="Proteomes" id="UP001054252"/>
    </source>
</evidence>
<name>A0AAV5MPP2_9ROSI</name>
<keyword evidence="3" id="KW-1185">Reference proteome</keyword>
<keyword evidence="1" id="KW-1133">Transmembrane helix</keyword>
<dbReference type="Pfam" id="PF03140">
    <property type="entry name" value="DUF247"/>
    <property type="match status" value="1"/>
</dbReference>
<evidence type="ECO:0000256" key="1">
    <source>
        <dbReference type="SAM" id="Phobius"/>
    </source>
</evidence>
<gene>
    <name evidence="2" type="ORF">SLEP1_g57089</name>
</gene>
<dbReference type="PANTHER" id="PTHR31170:SF17">
    <property type="match status" value="1"/>
</dbReference>
<dbReference type="AlphaFoldDB" id="A0AAV5MPP2"/>
<feature type="transmembrane region" description="Helical" evidence="1">
    <location>
        <begin position="456"/>
        <end position="477"/>
    </location>
</feature>
<dbReference type="PANTHER" id="PTHR31170">
    <property type="entry name" value="BNAC04G53230D PROTEIN"/>
    <property type="match status" value="1"/>
</dbReference>
<proteinExistence type="predicted"/>
<dbReference type="EMBL" id="BPVZ01000362">
    <property type="protein sequence ID" value="GKV50382.1"/>
    <property type="molecule type" value="Genomic_DNA"/>
</dbReference>